<protein>
    <submittedName>
        <fullName evidence="1">Uncharacterized protein</fullName>
    </submittedName>
</protein>
<gene>
    <name evidence="1" type="ORF">Vadar_024167</name>
</gene>
<evidence type="ECO:0000313" key="2">
    <source>
        <dbReference type="Proteomes" id="UP000828048"/>
    </source>
</evidence>
<organism evidence="1 2">
    <name type="scientific">Vaccinium darrowii</name>
    <dbReference type="NCBI Taxonomy" id="229202"/>
    <lineage>
        <taxon>Eukaryota</taxon>
        <taxon>Viridiplantae</taxon>
        <taxon>Streptophyta</taxon>
        <taxon>Embryophyta</taxon>
        <taxon>Tracheophyta</taxon>
        <taxon>Spermatophyta</taxon>
        <taxon>Magnoliopsida</taxon>
        <taxon>eudicotyledons</taxon>
        <taxon>Gunneridae</taxon>
        <taxon>Pentapetalae</taxon>
        <taxon>asterids</taxon>
        <taxon>Ericales</taxon>
        <taxon>Ericaceae</taxon>
        <taxon>Vaccinioideae</taxon>
        <taxon>Vaccinieae</taxon>
        <taxon>Vaccinium</taxon>
    </lineage>
</organism>
<dbReference type="Proteomes" id="UP000828048">
    <property type="component" value="Chromosome 3"/>
</dbReference>
<name>A0ACB7YYD4_9ERIC</name>
<reference evidence="1 2" key="1">
    <citation type="journal article" date="2021" name="Hortic Res">
        <title>High-quality reference genome and annotation aids understanding of berry development for evergreen blueberry (Vaccinium darrowii).</title>
        <authorList>
            <person name="Yu J."/>
            <person name="Hulse-Kemp A.M."/>
            <person name="Babiker E."/>
            <person name="Staton M."/>
        </authorList>
    </citation>
    <scope>NUCLEOTIDE SEQUENCE [LARGE SCALE GENOMIC DNA]</scope>
    <source>
        <strain evidence="2">cv. NJ 8807/NJ 8810</strain>
        <tissue evidence="1">Young leaf</tissue>
    </source>
</reference>
<comment type="caution">
    <text evidence="1">The sequence shown here is derived from an EMBL/GenBank/DDBJ whole genome shotgun (WGS) entry which is preliminary data.</text>
</comment>
<keyword evidence="2" id="KW-1185">Reference proteome</keyword>
<evidence type="ECO:0000313" key="1">
    <source>
        <dbReference type="EMBL" id="KAH7858471.1"/>
    </source>
</evidence>
<dbReference type="EMBL" id="CM037153">
    <property type="protein sequence ID" value="KAH7858471.1"/>
    <property type="molecule type" value="Genomic_DNA"/>
</dbReference>
<proteinExistence type="predicted"/>
<sequence>MDFRSPDPTVAEFERPCKYSRAKILGSFNGIILLGIGDILCLWNPCIRTYREFSQPECPEDVNAIYGLCYDSVSDDFKVVRISEPLTADPYAVHVFSSTLNSWKKVGDFDYHLDRYKPATLLNGAPHWIAIDCNDLDFNLTPVIVYFDATEEEFKEVPNPNYENENGRESDDPPPKEPEQEEVSNSHTQLPIGGRSHKFSVGRLKPRPLSSSSFFSTDCHFYSKRV</sequence>
<accession>A0ACB7YYD4</accession>